<evidence type="ECO:0000313" key="3">
    <source>
        <dbReference type="EMBL" id="OJS97775.1"/>
    </source>
</evidence>
<dbReference type="PANTHER" id="PTHR34473">
    <property type="entry name" value="UPF0699 TRANSMEMBRANE PROTEIN YDBS"/>
    <property type="match status" value="1"/>
</dbReference>
<feature type="domain" description="YdbS-like PH" evidence="2">
    <location>
        <begin position="55"/>
        <end position="132"/>
    </location>
</feature>
<name>A0A9X5VGC3_BACCE</name>
<dbReference type="Proteomes" id="UP000184161">
    <property type="component" value="Unassembled WGS sequence"/>
</dbReference>
<protein>
    <recommendedName>
        <fullName evidence="2">YdbS-like PH domain-containing protein</fullName>
    </recommendedName>
</protein>
<dbReference type="AlphaFoldDB" id="A0A9X5VGC3"/>
<feature type="transmembrane region" description="Helical" evidence="1">
    <location>
        <begin position="173"/>
        <end position="194"/>
    </location>
</feature>
<feature type="transmembrane region" description="Helical" evidence="1">
    <location>
        <begin position="12"/>
        <end position="29"/>
    </location>
</feature>
<feature type="transmembrane region" description="Helical" evidence="1">
    <location>
        <begin position="376"/>
        <end position="396"/>
    </location>
</feature>
<dbReference type="InterPro" id="IPR014529">
    <property type="entry name" value="UCP026631"/>
</dbReference>
<dbReference type="PANTHER" id="PTHR34473:SF2">
    <property type="entry name" value="UPF0699 TRANSMEMBRANE PROTEIN YDBT"/>
    <property type="match status" value="1"/>
</dbReference>
<feature type="domain" description="YdbS-like PH" evidence="2">
    <location>
        <begin position="251"/>
        <end position="328"/>
    </location>
</feature>
<comment type="caution">
    <text evidence="3">The sequence shown here is derived from an EMBL/GenBank/DDBJ whole genome shotgun (WGS) entry which is preliminary data.</text>
</comment>
<proteinExistence type="predicted"/>
<keyword evidence="1" id="KW-0472">Membrane</keyword>
<dbReference type="InterPro" id="IPR005182">
    <property type="entry name" value="YdbS-like_PH"/>
</dbReference>
<dbReference type="PIRSF" id="PIRSF026631">
    <property type="entry name" value="UCP026631"/>
    <property type="match status" value="1"/>
</dbReference>
<keyword evidence="1" id="KW-0812">Transmembrane</keyword>
<sequence>MYKRQHPITMLLELKITDFIPLIIFMFSLNGKFPFWYLIPAAFGLLTVFSAFEKWYYTTYWVENNVLHVKQGLFVKKESYLNKERVQTINTSSNVLYQMLGLKKIQIETAGGGDEAEVSLAGITVEEATELIAMLNESASELKVEKTLEEVEVKEIITEEKQAREYKLTWKEILIASVTSGQFGLLFSLIFFVYHQVDEYIPKWIENSVKSYVMEHDIYGWILMIAILLVLSWIISTIGYALKHGDFTVNRRNDEVRISQGLLEKKELVLKLHRIQGITIKEGILRQPFGYCAVQVEVIQSKGTDDEKEKVTLHPIIRKDRVQQLLTHLQLPYELNANITSLPKAALRRYLIDSFIFFAMLAIPLTGISIYFEKYYIMWALLPLAILIFTLGYATFKTNGYSVNGEQITLVYRSVGKYTGLIRRRHVQSMEKTQSYFQRRADLCTYKFSSASSSYKIEHTRVEDAERMQDWYKKKLSEN</sequence>
<evidence type="ECO:0000313" key="4">
    <source>
        <dbReference type="Proteomes" id="UP000184161"/>
    </source>
</evidence>
<dbReference type="Pfam" id="PF03703">
    <property type="entry name" value="bPH_2"/>
    <property type="match status" value="3"/>
</dbReference>
<feature type="transmembrane region" description="Helical" evidence="1">
    <location>
        <begin position="218"/>
        <end position="242"/>
    </location>
</feature>
<dbReference type="EMBL" id="MLYK01000001">
    <property type="protein sequence ID" value="OJS97775.1"/>
    <property type="molecule type" value="Genomic_DNA"/>
</dbReference>
<gene>
    <name evidence="3" type="ORF">BKK64_00090</name>
</gene>
<accession>A0A9X5VGC3</accession>
<feature type="transmembrane region" description="Helical" evidence="1">
    <location>
        <begin position="350"/>
        <end position="370"/>
    </location>
</feature>
<evidence type="ECO:0000256" key="1">
    <source>
        <dbReference type="SAM" id="Phobius"/>
    </source>
</evidence>
<organism evidence="3 4">
    <name type="scientific">Bacillus cereus</name>
    <dbReference type="NCBI Taxonomy" id="1396"/>
    <lineage>
        <taxon>Bacteria</taxon>
        <taxon>Bacillati</taxon>
        <taxon>Bacillota</taxon>
        <taxon>Bacilli</taxon>
        <taxon>Bacillales</taxon>
        <taxon>Bacillaceae</taxon>
        <taxon>Bacillus</taxon>
        <taxon>Bacillus cereus group</taxon>
    </lineage>
</organism>
<keyword evidence="1" id="KW-1133">Transmembrane helix</keyword>
<reference evidence="3 4" key="1">
    <citation type="submission" date="2016-10" db="EMBL/GenBank/DDBJ databases">
        <title>Draft Genome Sequence of one Bacillus cereus strain isolated from pooled breast milk.</title>
        <authorList>
            <person name="Woudstra C."/>
            <person name="Chamoin A."/>
            <person name="Gentil S."/>
            <person name="Rambeloson T."/>
            <person name="Delannoye S."/>
            <person name="Heinnekine J.A."/>
            <person name="Herbin S."/>
            <person name="Fach P."/>
        </authorList>
    </citation>
    <scope>NUCLEOTIDE SEQUENCE [LARGE SCALE GENOMIC DNA]</scope>
    <source>
        <strain evidence="3 4">16SBCL1279</strain>
    </source>
</reference>
<feature type="transmembrane region" description="Helical" evidence="1">
    <location>
        <begin position="35"/>
        <end position="52"/>
    </location>
</feature>
<feature type="domain" description="YdbS-like PH" evidence="2">
    <location>
        <begin position="397"/>
        <end position="472"/>
    </location>
</feature>
<evidence type="ECO:0000259" key="2">
    <source>
        <dbReference type="Pfam" id="PF03703"/>
    </source>
</evidence>
<dbReference type="RefSeq" id="WP_063220302.1">
    <property type="nucleotide sequence ID" value="NZ_AP022946.1"/>
</dbReference>